<keyword evidence="4" id="KW-1185">Reference proteome</keyword>
<dbReference type="Pfam" id="PF00564">
    <property type="entry name" value="PB1"/>
    <property type="match status" value="1"/>
</dbReference>
<comment type="caution">
    <text evidence="3">The sequence shown here is derived from an EMBL/GenBank/DDBJ whole genome shotgun (WGS) entry which is preliminary data.</text>
</comment>
<feature type="domain" description="PB1" evidence="2">
    <location>
        <begin position="40"/>
        <end position="125"/>
    </location>
</feature>
<evidence type="ECO:0000256" key="1">
    <source>
        <dbReference type="ARBA" id="ARBA00011726"/>
    </source>
</evidence>
<organism evidence="3 4">
    <name type="scientific">Salix purpurea</name>
    <name type="common">Purple osier willow</name>
    <dbReference type="NCBI Taxonomy" id="77065"/>
    <lineage>
        <taxon>Eukaryota</taxon>
        <taxon>Viridiplantae</taxon>
        <taxon>Streptophyta</taxon>
        <taxon>Embryophyta</taxon>
        <taxon>Tracheophyta</taxon>
        <taxon>Spermatophyta</taxon>
        <taxon>Magnoliopsida</taxon>
        <taxon>eudicotyledons</taxon>
        <taxon>Gunneridae</taxon>
        <taxon>Pentapetalae</taxon>
        <taxon>rosids</taxon>
        <taxon>fabids</taxon>
        <taxon>Malpighiales</taxon>
        <taxon>Salicaceae</taxon>
        <taxon>Saliceae</taxon>
        <taxon>Salix</taxon>
    </lineage>
</organism>
<dbReference type="SMART" id="SM00666">
    <property type="entry name" value="PB1"/>
    <property type="match status" value="1"/>
</dbReference>
<dbReference type="PANTHER" id="PTHR32002:SF46">
    <property type="entry name" value="PROTEIN NLP2"/>
    <property type="match status" value="1"/>
</dbReference>
<dbReference type="PROSITE" id="PS51745">
    <property type="entry name" value="PB1"/>
    <property type="match status" value="1"/>
</dbReference>
<dbReference type="Gene3D" id="3.10.20.90">
    <property type="entry name" value="Phosphatidylinositol 3-kinase Catalytic Subunit, Chain A, domain 1"/>
    <property type="match status" value="1"/>
</dbReference>
<dbReference type="CDD" id="cd06407">
    <property type="entry name" value="PB1_NLP"/>
    <property type="match status" value="1"/>
</dbReference>
<proteinExistence type="predicted"/>
<dbReference type="PANTHER" id="PTHR32002">
    <property type="entry name" value="PROTEIN NLP8"/>
    <property type="match status" value="1"/>
</dbReference>
<dbReference type="InterPro" id="IPR053793">
    <property type="entry name" value="PB1-like"/>
</dbReference>
<name>A0A9Q1A6E2_SALPP</name>
<reference evidence="3" key="1">
    <citation type="submission" date="2022-11" db="EMBL/GenBank/DDBJ databases">
        <authorList>
            <person name="Hyden B.L."/>
            <person name="Feng K."/>
            <person name="Yates T."/>
            <person name="Jawdy S."/>
            <person name="Smart L.B."/>
            <person name="Muchero W."/>
        </authorList>
    </citation>
    <scope>NUCLEOTIDE SEQUENCE</scope>
    <source>
        <tissue evidence="3">Shoot tip</tissue>
    </source>
</reference>
<dbReference type="SUPFAM" id="SSF54277">
    <property type="entry name" value="CAD &amp; PB1 domains"/>
    <property type="match status" value="1"/>
</dbReference>
<evidence type="ECO:0000259" key="2">
    <source>
        <dbReference type="PROSITE" id="PS51745"/>
    </source>
</evidence>
<reference evidence="3" key="2">
    <citation type="journal article" date="2023" name="Int. J. Mol. Sci.">
        <title>De Novo Assembly and Annotation of 11 Diverse Shrub Willow (Salix) Genomes Reveals Novel Gene Organization in Sex-Linked Regions.</title>
        <authorList>
            <person name="Hyden B."/>
            <person name="Feng K."/>
            <person name="Yates T.B."/>
            <person name="Jawdy S."/>
            <person name="Cereghino C."/>
            <person name="Smart L.B."/>
            <person name="Muchero W."/>
        </authorList>
    </citation>
    <scope>NUCLEOTIDE SEQUENCE</scope>
    <source>
        <tissue evidence="3">Shoot tip</tissue>
    </source>
</reference>
<accession>A0A9Q1A6E2</accession>
<dbReference type="InterPro" id="IPR034891">
    <property type="entry name" value="PB1_NLP"/>
</dbReference>
<sequence>MPSIMMNQSFSSDLEASKRLVTFQVRRLCHPSQKVRDRGGFRAKATFGAHKIQFTLQPDWGFRGLQQEIARRFNIDDIYRMDLKYLDDDQEWVLFLTCDADLEECKDVYKLSESHAIKMSLSQPHLGSSLISVGPRLVSSMGGATGTLFPRGHSIRD</sequence>
<evidence type="ECO:0000313" key="3">
    <source>
        <dbReference type="EMBL" id="KAJ6759973.1"/>
    </source>
</evidence>
<dbReference type="AlphaFoldDB" id="A0A9Q1A6E2"/>
<dbReference type="OrthoDB" id="6270329at2759"/>
<comment type="subunit">
    <text evidence="1">Homodimers and heterodimers.</text>
</comment>
<dbReference type="InterPro" id="IPR045012">
    <property type="entry name" value="NLP"/>
</dbReference>
<dbReference type="EMBL" id="JAPFFK010000006">
    <property type="protein sequence ID" value="KAJ6759973.1"/>
    <property type="molecule type" value="Genomic_DNA"/>
</dbReference>
<dbReference type="InterPro" id="IPR000270">
    <property type="entry name" value="PB1_dom"/>
</dbReference>
<dbReference type="Proteomes" id="UP001151532">
    <property type="component" value="Chromosome 15Z"/>
</dbReference>
<dbReference type="GO" id="GO:0003700">
    <property type="term" value="F:DNA-binding transcription factor activity"/>
    <property type="evidence" value="ECO:0007669"/>
    <property type="project" value="InterPro"/>
</dbReference>
<protein>
    <submittedName>
        <fullName evidence="3">PROTEIN NLP8</fullName>
    </submittedName>
</protein>
<gene>
    <name evidence="3" type="ORF">OIU79_024939</name>
</gene>
<evidence type="ECO:0000313" key="4">
    <source>
        <dbReference type="Proteomes" id="UP001151532"/>
    </source>
</evidence>